<dbReference type="AlphaFoldDB" id="A0A8H3SFD3"/>
<dbReference type="EMBL" id="BLKC01000163">
    <property type="protein sequence ID" value="GFF57979.1"/>
    <property type="molecule type" value="Genomic_DNA"/>
</dbReference>
<evidence type="ECO:0000313" key="2">
    <source>
        <dbReference type="Proteomes" id="UP000465221"/>
    </source>
</evidence>
<proteinExistence type="predicted"/>
<reference evidence="1 2" key="1">
    <citation type="submission" date="2020-01" db="EMBL/GenBank/DDBJ databases">
        <title>Draft genome sequence of Aspergillus udagawae IFM 46972.</title>
        <authorList>
            <person name="Takahashi H."/>
            <person name="Yaguchi T."/>
        </authorList>
    </citation>
    <scope>NUCLEOTIDE SEQUENCE [LARGE SCALE GENOMIC DNA]</scope>
    <source>
        <strain evidence="1 2">IFM 46972</strain>
    </source>
</reference>
<accession>A0A8H3SFD3</accession>
<sequence>MPSSAEHTFSIYELVEHMILQLNNPVELFAPSVFAVTGEITRDPQLRSISCDERWELNPVFSQIGISISKDTTNPGDQDQGILTLEERIYDNP</sequence>
<protein>
    <submittedName>
        <fullName evidence="1">Uncharacterized protein</fullName>
    </submittedName>
</protein>
<dbReference type="Proteomes" id="UP000465221">
    <property type="component" value="Unassembled WGS sequence"/>
</dbReference>
<name>A0A8H3SFD3_9EURO</name>
<evidence type="ECO:0000313" key="1">
    <source>
        <dbReference type="EMBL" id="GFF57979.1"/>
    </source>
</evidence>
<organism evidence="1 2">
    <name type="scientific">Aspergillus udagawae</name>
    <dbReference type="NCBI Taxonomy" id="91492"/>
    <lineage>
        <taxon>Eukaryota</taxon>
        <taxon>Fungi</taxon>
        <taxon>Dikarya</taxon>
        <taxon>Ascomycota</taxon>
        <taxon>Pezizomycotina</taxon>
        <taxon>Eurotiomycetes</taxon>
        <taxon>Eurotiomycetidae</taxon>
        <taxon>Eurotiales</taxon>
        <taxon>Aspergillaceae</taxon>
        <taxon>Aspergillus</taxon>
        <taxon>Aspergillus subgen. Fumigati</taxon>
    </lineage>
</organism>
<gene>
    <name evidence="1" type="ORF">IFM46972_10962</name>
</gene>
<comment type="caution">
    <text evidence="1">The sequence shown here is derived from an EMBL/GenBank/DDBJ whole genome shotgun (WGS) entry which is preliminary data.</text>
</comment>